<evidence type="ECO:0000259" key="5">
    <source>
        <dbReference type="PROSITE" id="PS51918"/>
    </source>
</evidence>
<name>A0A381ZUU0_9ZZZZ</name>
<dbReference type="PANTHER" id="PTHR11228:SF7">
    <property type="entry name" value="PQQA PEPTIDE CYCLASE"/>
    <property type="match status" value="1"/>
</dbReference>
<dbReference type="InterPro" id="IPR013785">
    <property type="entry name" value="Aldolase_TIM"/>
</dbReference>
<evidence type="ECO:0000256" key="1">
    <source>
        <dbReference type="ARBA" id="ARBA00022691"/>
    </source>
</evidence>
<keyword evidence="1" id="KW-0949">S-adenosyl-L-methionine</keyword>
<dbReference type="GO" id="GO:0003824">
    <property type="term" value="F:catalytic activity"/>
    <property type="evidence" value="ECO:0007669"/>
    <property type="project" value="InterPro"/>
</dbReference>
<accession>A0A381ZUU0</accession>
<dbReference type="SUPFAM" id="SSF102114">
    <property type="entry name" value="Radical SAM enzymes"/>
    <property type="match status" value="1"/>
</dbReference>
<keyword evidence="3" id="KW-0408">Iron</keyword>
<dbReference type="GO" id="GO:0051536">
    <property type="term" value="F:iron-sulfur cluster binding"/>
    <property type="evidence" value="ECO:0007669"/>
    <property type="project" value="UniProtKB-KW"/>
</dbReference>
<dbReference type="CDD" id="cd01335">
    <property type="entry name" value="Radical_SAM"/>
    <property type="match status" value="1"/>
</dbReference>
<dbReference type="SFLD" id="SFLDG01067">
    <property type="entry name" value="SPASM/twitch_domain_containing"/>
    <property type="match status" value="1"/>
</dbReference>
<proteinExistence type="predicted"/>
<evidence type="ECO:0000256" key="3">
    <source>
        <dbReference type="ARBA" id="ARBA00023004"/>
    </source>
</evidence>
<evidence type="ECO:0000256" key="4">
    <source>
        <dbReference type="ARBA" id="ARBA00023014"/>
    </source>
</evidence>
<organism evidence="6">
    <name type="scientific">marine metagenome</name>
    <dbReference type="NCBI Taxonomy" id="408172"/>
    <lineage>
        <taxon>unclassified sequences</taxon>
        <taxon>metagenomes</taxon>
        <taxon>ecological metagenomes</taxon>
    </lineage>
</organism>
<evidence type="ECO:0000313" key="6">
    <source>
        <dbReference type="EMBL" id="SVA92607.1"/>
    </source>
</evidence>
<dbReference type="InterPro" id="IPR007197">
    <property type="entry name" value="rSAM"/>
</dbReference>
<dbReference type="Gene3D" id="3.20.20.70">
    <property type="entry name" value="Aldolase class I"/>
    <property type="match status" value="1"/>
</dbReference>
<dbReference type="InterPro" id="IPR050377">
    <property type="entry name" value="Radical_SAM_PqqE_MftC-like"/>
</dbReference>
<dbReference type="PANTHER" id="PTHR11228">
    <property type="entry name" value="RADICAL SAM DOMAIN PROTEIN"/>
    <property type="match status" value="1"/>
</dbReference>
<feature type="non-terminal residue" evidence="6">
    <location>
        <position position="416"/>
    </location>
</feature>
<reference evidence="6" key="1">
    <citation type="submission" date="2018-05" db="EMBL/GenBank/DDBJ databases">
        <authorList>
            <person name="Lanie J.A."/>
            <person name="Ng W.-L."/>
            <person name="Kazmierczak K.M."/>
            <person name="Andrzejewski T.M."/>
            <person name="Davidsen T.M."/>
            <person name="Wayne K.J."/>
            <person name="Tettelin H."/>
            <person name="Glass J.I."/>
            <person name="Rusch D."/>
            <person name="Podicherti R."/>
            <person name="Tsui H.-C.T."/>
            <person name="Winkler M.E."/>
        </authorList>
    </citation>
    <scope>NUCLEOTIDE SEQUENCE</scope>
</reference>
<evidence type="ECO:0000256" key="2">
    <source>
        <dbReference type="ARBA" id="ARBA00022723"/>
    </source>
</evidence>
<dbReference type="EMBL" id="UINC01022615">
    <property type="protein sequence ID" value="SVA92607.1"/>
    <property type="molecule type" value="Genomic_DNA"/>
</dbReference>
<sequence>MYIRDYGTVGLDNKGLKVRCLRVTCQGSGVSSTTLSSDVLPETDHNFWIPTMTNIRVARAGNNRVIQRAAWVASRTYKHKSGESLSAIANARTHEFTTMEAEAALLWQRIEEGISLDKLQQRAGLMGLAGELDSFVSNLDKAQLIIPRLDPGVKAHEQAKAPPDPNQDGAKVNAYQQVTSRVRRWIINHGYLYSFFWELTYRCNEQCIHCCNPGAAHKPGDRSRRNTNELTKEEMVELLDDLVEVGVFKLTLSGGEVFVHKDFFFLLEQARTRGMLVRIYTNGLLLNEERLQKLATFWPESVSISLYSANPQEHDNVTRIPGSYERSVHALKALQQLGIKTAIKTPLMKQTIHGWRDIEKVGQEVGAQTIIAPVITAATDGNRDPLELNVESMGQLISLAATPGSPIFVGGPENQY</sequence>
<keyword evidence="4" id="KW-0411">Iron-sulfur</keyword>
<dbReference type="GO" id="GO:0046872">
    <property type="term" value="F:metal ion binding"/>
    <property type="evidence" value="ECO:0007669"/>
    <property type="project" value="UniProtKB-KW"/>
</dbReference>
<feature type="domain" description="Radical SAM core" evidence="5">
    <location>
        <begin position="189"/>
        <end position="412"/>
    </location>
</feature>
<dbReference type="SFLD" id="SFLDS00029">
    <property type="entry name" value="Radical_SAM"/>
    <property type="match status" value="1"/>
</dbReference>
<protein>
    <recommendedName>
        <fullName evidence="5">Radical SAM core domain-containing protein</fullName>
    </recommendedName>
</protein>
<dbReference type="AlphaFoldDB" id="A0A381ZUU0"/>
<keyword evidence="2" id="KW-0479">Metal-binding</keyword>
<dbReference type="InterPro" id="IPR058240">
    <property type="entry name" value="rSAM_sf"/>
</dbReference>
<dbReference type="PROSITE" id="PS51918">
    <property type="entry name" value="RADICAL_SAM"/>
    <property type="match status" value="1"/>
</dbReference>
<gene>
    <name evidence="6" type="ORF">METZ01_LOCUS145461</name>
</gene>
<dbReference type="Pfam" id="PF04055">
    <property type="entry name" value="Radical_SAM"/>
    <property type="match status" value="1"/>
</dbReference>